<feature type="domain" description="S-Me-THD-like C-terminal" evidence="5">
    <location>
        <begin position="780"/>
        <end position="996"/>
    </location>
</feature>
<dbReference type="InterPro" id="IPR048350">
    <property type="entry name" value="S-Me-THD-like_C"/>
</dbReference>
<dbReference type="FunFam" id="3.40.1610.10:FF:000001">
    <property type="entry name" value="Hydantoinase, putative"/>
    <property type="match status" value="1"/>
</dbReference>
<name>A0AA35PT65_9HYPO</name>
<dbReference type="InterPro" id="IPR008040">
    <property type="entry name" value="Hydant_A_N"/>
</dbReference>
<evidence type="ECO:0000259" key="4">
    <source>
        <dbReference type="Pfam" id="PF06032"/>
    </source>
</evidence>
<dbReference type="InterPro" id="IPR002821">
    <property type="entry name" value="Hydantoinase_A"/>
</dbReference>
<dbReference type="EMBL" id="CABFNP030000386">
    <property type="protein sequence ID" value="CAI6013761.1"/>
    <property type="molecule type" value="Genomic_DNA"/>
</dbReference>
<dbReference type="PANTHER" id="PTHR11365">
    <property type="entry name" value="5-OXOPROLINASE RELATED"/>
    <property type="match status" value="1"/>
</dbReference>
<accession>A0AA35PT65</accession>
<protein>
    <recommendedName>
        <fullName evidence="8">Hydantoinase/oxoprolinase</fullName>
    </recommendedName>
</protein>
<evidence type="ECO:0000259" key="2">
    <source>
        <dbReference type="Pfam" id="PF01968"/>
    </source>
</evidence>
<dbReference type="InterPro" id="IPR027479">
    <property type="entry name" value="S-Me-THD_N_sf"/>
</dbReference>
<dbReference type="Gene3D" id="3.40.1610.10">
    <property type="entry name" value="CV3147-like domain"/>
    <property type="match status" value="1"/>
</dbReference>
<evidence type="ECO:0008006" key="8">
    <source>
        <dbReference type="Google" id="ProtNLM"/>
    </source>
</evidence>
<dbReference type="Proteomes" id="UP001160390">
    <property type="component" value="Unassembled WGS sequence"/>
</dbReference>
<dbReference type="Gene3D" id="3.30.420.40">
    <property type="match status" value="1"/>
</dbReference>
<dbReference type="SUPFAM" id="SSF53067">
    <property type="entry name" value="Actin-like ATPase domain"/>
    <property type="match status" value="2"/>
</dbReference>
<dbReference type="GO" id="GO:0016787">
    <property type="term" value="F:hydrolase activity"/>
    <property type="evidence" value="ECO:0007669"/>
    <property type="project" value="InterPro"/>
</dbReference>
<dbReference type="InterPro" id="IPR045079">
    <property type="entry name" value="Oxoprolinase-like"/>
</dbReference>
<reference evidence="6" key="1">
    <citation type="submission" date="2023-01" db="EMBL/GenBank/DDBJ databases">
        <authorList>
            <person name="Piombo E."/>
        </authorList>
    </citation>
    <scope>NUCLEOTIDE SEQUENCE</scope>
</reference>
<keyword evidence="7" id="KW-1185">Reference proteome</keyword>
<feature type="compositionally biased region" description="Acidic residues" evidence="1">
    <location>
        <begin position="557"/>
        <end position="569"/>
    </location>
</feature>
<dbReference type="SUPFAM" id="SSF160991">
    <property type="entry name" value="CV3147-like"/>
    <property type="match status" value="1"/>
</dbReference>
<dbReference type="Pfam" id="PF01968">
    <property type="entry name" value="Hydantoinase_A"/>
    <property type="match status" value="1"/>
</dbReference>
<dbReference type="AlphaFoldDB" id="A0AA35PT65"/>
<feature type="region of interest" description="Disordered" evidence="1">
    <location>
        <begin position="553"/>
        <end position="590"/>
    </location>
</feature>
<gene>
    <name evidence="6" type="ORF">CCHLO57077_00018926</name>
</gene>
<evidence type="ECO:0000259" key="5">
    <source>
        <dbReference type="Pfam" id="PF20906"/>
    </source>
</evidence>
<evidence type="ECO:0000256" key="1">
    <source>
        <dbReference type="SAM" id="MobiDB-lite"/>
    </source>
</evidence>
<feature type="domain" description="Hydantoinase A/oxoprolinase" evidence="2">
    <location>
        <begin position="215"/>
        <end position="433"/>
    </location>
</feature>
<dbReference type="Pfam" id="PF06032">
    <property type="entry name" value="S-Me-THD_N"/>
    <property type="match status" value="1"/>
</dbReference>
<evidence type="ECO:0000313" key="7">
    <source>
        <dbReference type="Proteomes" id="UP001160390"/>
    </source>
</evidence>
<evidence type="ECO:0000313" key="6">
    <source>
        <dbReference type="EMBL" id="CAI6013761.1"/>
    </source>
</evidence>
<dbReference type="Pfam" id="PF05378">
    <property type="entry name" value="Hydant_A_N"/>
    <property type="match status" value="1"/>
</dbReference>
<proteinExistence type="predicted"/>
<dbReference type="PANTHER" id="PTHR11365:SF10">
    <property type="entry name" value="HYDANTOINASE_OXOPROLINASE"/>
    <property type="match status" value="1"/>
</dbReference>
<dbReference type="Gene3D" id="2.40.390.10">
    <property type="entry name" value="CV3147-like"/>
    <property type="match status" value="1"/>
</dbReference>
<dbReference type="InterPro" id="IPR024071">
    <property type="entry name" value="S-Me-THD_C_sf"/>
</dbReference>
<feature type="domain" description="Hydantoinase/oxoprolinase N-terminal" evidence="3">
    <location>
        <begin position="14"/>
        <end position="195"/>
    </location>
</feature>
<evidence type="ECO:0000259" key="3">
    <source>
        <dbReference type="Pfam" id="PF05378"/>
    </source>
</evidence>
<feature type="domain" description="S-Me-THD N-terminal" evidence="4">
    <location>
        <begin position="617"/>
        <end position="777"/>
    </location>
</feature>
<dbReference type="InterPro" id="IPR043129">
    <property type="entry name" value="ATPase_NBD"/>
</dbReference>
<comment type="caution">
    <text evidence="6">The sequence shown here is derived from an EMBL/GenBank/DDBJ whole genome shotgun (WGS) entry which is preliminary data.</text>
</comment>
<dbReference type="Pfam" id="PF20906">
    <property type="entry name" value="S-Me-THD_C"/>
    <property type="match status" value="1"/>
</dbReference>
<dbReference type="InterPro" id="IPR010318">
    <property type="entry name" value="S-Me-THD_N"/>
</dbReference>
<sequence>MAVTSTSTEYFPYRIGVDVGGTNTDAVIVDTTLSKDPASSIIAAKKTPTTSPSVTDGIKAAVQSVLDESNVDRRHIASLAIGTTHFINAIIERDERHLSKVAVVRLSKSFTREVPPFSDFPPQVRDIMCGYCTQVDGGLQIDGSIEASVVESQVVEECAQIRQRGIRAVVVSGVFSPLDHHVHQEETVRRIINRELPGVSVTCSSEISNLGFLERENASILNASIHRFAQRIIREFKTAMKSLKLQCGLYLTQNDGTLLDAETAARLPIRTFSSGPTNSMRGAAYLCKLYTDAGNSSPTTIVCDVGGTTTDVGVLLPSGYPRQAVGDVSIAGVRVNYGMPQVESIGIGGGSIIRETEDRRLTVGRDSVGYAIKTKALVFGGTITTATDVTVAAGGKVDIGNSDFVAGISQDTIAKTQATIRREYERICDLMKTSPAPLPMILVGGGSIICPPHLDGISEIIWPAFHDVANAVGAATARISATVDMVQNASNQTVAEAMQKATVIATQRVIEAGARPDTVAITEKESLPLQYVDHQVRTVVKAVGDFSPSKIIMEQWKEEEEEEEEEEDEPVTRGHPPTKPTQQAELHLEEPFDIDRYKPRIVADPKTGAKTWMVSTTDLEWLAEGCYVLGCGGGGSPYPEMLKLRQHLEQGHELRVIDMKSLEDDARIYWAGNMGSPAVPAERLSASESILAMETMMEYNNHESFDAMIGIEIGGSNGLQPLTIGSSLHFDRPVVDADWMGRAYPNLWQVIVAVQEENQILPCAIASGDGRTLIMTKSPDDKLIDQTLRAPSIEMGYYVGFCARPTTTELVRRWAIRNTISQAWRIGRCIARANRANTMSTVTEQIIEEMGGEESAKVLFRGKIVEVERRLFKGHSHGEVVIRHVSADADHEQDNTTTSLPAIATGGDLHIPFMNENLLARHRRDDGSEAVIAAVPDLITVINSANGKALGIGEYRYGMVVNVLGVACSPGWNDNDPGLRAGGLAAFGYDDITYRSLGTYKEPRSVIEEFL</sequence>
<organism evidence="6 7">
    <name type="scientific">Clonostachys chloroleuca</name>
    <dbReference type="NCBI Taxonomy" id="1926264"/>
    <lineage>
        <taxon>Eukaryota</taxon>
        <taxon>Fungi</taxon>
        <taxon>Dikarya</taxon>
        <taxon>Ascomycota</taxon>
        <taxon>Pezizomycotina</taxon>
        <taxon>Sordariomycetes</taxon>
        <taxon>Hypocreomycetidae</taxon>
        <taxon>Hypocreales</taxon>
        <taxon>Bionectriaceae</taxon>
        <taxon>Clonostachys</taxon>
    </lineage>
</organism>